<comment type="caution">
    <text evidence="2">The sequence shown here is derived from an EMBL/GenBank/DDBJ whole genome shotgun (WGS) entry which is preliminary data.</text>
</comment>
<dbReference type="GO" id="GO:0043682">
    <property type="term" value="F:P-type divalent copper transporter activity"/>
    <property type="evidence" value="ECO:0007669"/>
    <property type="project" value="TreeGrafter"/>
</dbReference>
<dbReference type="PANTHER" id="PTHR43520">
    <property type="entry name" value="ATP7, ISOFORM B"/>
    <property type="match status" value="1"/>
</dbReference>
<keyword evidence="3" id="KW-1185">Reference proteome</keyword>
<dbReference type="PANTHER" id="PTHR43520:SF19">
    <property type="entry name" value="COPPER-TRANSPORTING ATPASE PAA2, CHLOROPLASTIC"/>
    <property type="match status" value="1"/>
</dbReference>
<dbReference type="EMBL" id="JAAWWB010000011">
    <property type="protein sequence ID" value="KAG6772536.1"/>
    <property type="molecule type" value="Genomic_DNA"/>
</dbReference>
<accession>A0A8X8CR25</accession>
<dbReference type="GO" id="GO:0005507">
    <property type="term" value="F:copper ion binding"/>
    <property type="evidence" value="ECO:0007669"/>
    <property type="project" value="TreeGrafter"/>
</dbReference>
<gene>
    <name evidence="2" type="ORF">POTOM_023949</name>
</gene>
<dbReference type="GO" id="GO:0055070">
    <property type="term" value="P:copper ion homeostasis"/>
    <property type="evidence" value="ECO:0007669"/>
    <property type="project" value="TreeGrafter"/>
</dbReference>
<dbReference type="Proteomes" id="UP000886885">
    <property type="component" value="Chromosome 6A"/>
</dbReference>
<evidence type="ECO:0000313" key="3">
    <source>
        <dbReference type="Proteomes" id="UP000886885"/>
    </source>
</evidence>
<dbReference type="AlphaFoldDB" id="A0A8X8CR25"/>
<sequence>MTGGNHTQLTVRFLKVGDGINDAPSLALVDVGIAIQNEAQENAASDVASIVLLGNRLSQVIDALDLSRATMAKVYQNLSWAIAYNVVPIPIAAGVLLPRYDFDMTPSLSGGPMALSSVSVVTNSLPLQLHRSETGRNR</sequence>
<protein>
    <submittedName>
        <fullName evidence="2">Uncharacterized protein</fullName>
    </submittedName>
</protein>
<evidence type="ECO:0000256" key="1">
    <source>
        <dbReference type="ARBA" id="ARBA00022967"/>
    </source>
</evidence>
<name>A0A8X8CR25_POPTO</name>
<evidence type="ECO:0000313" key="2">
    <source>
        <dbReference type="EMBL" id="KAG6772536.1"/>
    </source>
</evidence>
<proteinExistence type="predicted"/>
<dbReference type="GO" id="GO:0016020">
    <property type="term" value="C:membrane"/>
    <property type="evidence" value="ECO:0007669"/>
    <property type="project" value="TreeGrafter"/>
</dbReference>
<keyword evidence="1" id="KW-1278">Translocase</keyword>
<dbReference type="OrthoDB" id="432719at2759"/>
<organism evidence="2 3">
    <name type="scientific">Populus tomentosa</name>
    <name type="common">Chinese white poplar</name>
    <dbReference type="NCBI Taxonomy" id="118781"/>
    <lineage>
        <taxon>Eukaryota</taxon>
        <taxon>Viridiplantae</taxon>
        <taxon>Streptophyta</taxon>
        <taxon>Embryophyta</taxon>
        <taxon>Tracheophyta</taxon>
        <taxon>Spermatophyta</taxon>
        <taxon>Magnoliopsida</taxon>
        <taxon>eudicotyledons</taxon>
        <taxon>Gunneridae</taxon>
        <taxon>Pentapetalae</taxon>
        <taxon>rosids</taxon>
        <taxon>fabids</taxon>
        <taxon>Malpighiales</taxon>
        <taxon>Salicaceae</taxon>
        <taxon>Saliceae</taxon>
        <taxon>Populus</taxon>
    </lineage>
</organism>
<reference evidence="2" key="1">
    <citation type="journal article" date="2020" name="bioRxiv">
        <title>Hybrid origin of Populus tomentosa Carr. identified through genome sequencing and phylogenomic analysis.</title>
        <authorList>
            <person name="An X."/>
            <person name="Gao K."/>
            <person name="Chen Z."/>
            <person name="Li J."/>
            <person name="Yang X."/>
            <person name="Yang X."/>
            <person name="Zhou J."/>
            <person name="Guo T."/>
            <person name="Zhao T."/>
            <person name="Huang S."/>
            <person name="Miao D."/>
            <person name="Khan W.U."/>
            <person name="Rao P."/>
            <person name="Ye M."/>
            <person name="Lei B."/>
            <person name="Liao W."/>
            <person name="Wang J."/>
            <person name="Ji L."/>
            <person name="Li Y."/>
            <person name="Guo B."/>
            <person name="Mustafa N.S."/>
            <person name="Li S."/>
            <person name="Yun Q."/>
            <person name="Keller S.R."/>
            <person name="Mao J."/>
            <person name="Zhang R."/>
            <person name="Strauss S.H."/>
        </authorList>
    </citation>
    <scope>NUCLEOTIDE SEQUENCE</scope>
    <source>
        <strain evidence="2">GM15</strain>
        <tissue evidence="2">Leaf</tissue>
    </source>
</reference>